<evidence type="ECO:0000256" key="3">
    <source>
        <dbReference type="RuleBase" id="RU362028"/>
    </source>
</evidence>
<proteinExistence type="inferred from homology"/>
<dbReference type="InterPro" id="IPR050188">
    <property type="entry name" value="RluA_PseudoU_synthase"/>
</dbReference>
<dbReference type="InterPro" id="IPR020103">
    <property type="entry name" value="PsdUridine_synth_cat_dom_sf"/>
</dbReference>
<organism evidence="5 6">
    <name type="scientific">Phormidium yuhuli AB48</name>
    <dbReference type="NCBI Taxonomy" id="2940671"/>
    <lineage>
        <taxon>Bacteria</taxon>
        <taxon>Bacillati</taxon>
        <taxon>Cyanobacteriota</taxon>
        <taxon>Cyanophyceae</taxon>
        <taxon>Oscillatoriophycideae</taxon>
        <taxon>Oscillatoriales</taxon>
        <taxon>Oscillatoriaceae</taxon>
        <taxon>Phormidium</taxon>
        <taxon>Phormidium yuhuli</taxon>
    </lineage>
</organism>
<dbReference type="EMBL" id="CP098611">
    <property type="protein sequence ID" value="USR90911.1"/>
    <property type="molecule type" value="Genomic_DNA"/>
</dbReference>
<dbReference type="InterPro" id="IPR006145">
    <property type="entry name" value="PsdUridine_synth_RsuA/RluA"/>
</dbReference>
<comment type="similarity">
    <text evidence="2 3">Belongs to the pseudouridine synthase RluA family.</text>
</comment>
<dbReference type="Pfam" id="PF00849">
    <property type="entry name" value="PseudoU_synth_2"/>
    <property type="match status" value="1"/>
</dbReference>
<dbReference type="CDD" id="cd02869">
    <property type="entry name" value="PseudoU_synth_RluA_like"/>
    <property type="match status" value="1"/>
</dbReference>
<comment type="function">
    <text evidence="3">Responsible for synthesis of pseudouridine from uracil.</text>
</comment>
<dbReference type="SUPFAM" id="SSF55120">
    <property type="entry name" value="Pseudouridine synthase"/>
    <property type="match status" value="1"/>
</dbReference>
<evidence type="ECO:0000256" key="2">
    <source>
        <dbReference type="ARBA" id="ARBA00010876"/>
    </source>
</evidence>
<dbReference type="Proteomes" id="UP001056708">
    <property type="component" value="Chromosome"/>
</dbReference>
<dbReference type="InterPro" id="IPR006225">
    <property type="entry name" value="PsdUridine_synth_RluC/D"/>
</dbReference>
<dbReference type="NCBIfam" id="TIGR00005">
    <property type="entry name" value="rluA_subfam"/>
    <property type="match status" value="1"/>
</dbReference>
<dbReference type="EC" id="5.4.99.-" evidence="3"/>
<name>A0ABY5ARD5_9CYAN</name>
<feature type="domain" description="Pseudouridine synthase RsuA/RluA-like" evidence="4">
    <location>
        <begin position="90"/>
        <end position="236"/>
    </location>
</feature>
<dbReference type="Gene3D" id="3.30.2350.10">
    <property type="entry name" value="Pseudouridine synthase"/>
    <property type="match status" value="1"/>
</dbReference>
<protein>
    <recommendedName>
        <fullName evidence="3">Pseudouridine synthase</fullName>
        <ecNumber evidence="3">5.4.99.-</ecNumber>
    </recommendedName>
</protein>
<dbReference type="PANTHER" id="PTHR21600:SF88">
    <property type="entry name" value="RNA PSEUDOURIDINE SYNTHASE 5"/>
    <property type="match status" value="1"/>
</dbReference>
<accession>A0ABY5ARD5</accession>
<dbReference type="PANTHER" id="PTHR21600">
    <property type="entry name" value="MITOCHONDRIAL RNA PSEUDOURIDINE SYNTHASE"/>
    <property type="match status" value="1"/>
</dbReference>
<evidence type="ECO:0000259" key="4">
    <source>
        <dbReference type="Pfam" id="PF00849"/>
    </source>
</evidence>
<evidence type="ECO:0000256" key="1">
    <source>
        <dbReference type="ARBA" id="ARBA00000073"/>
    </source>
</evidence>
<sequence>MLNQGWTYRDRLGSLPPGTTVLDYYAQRYRHSTRQMWRDRILDGQIHLNDKPTTPETQLEAGQCLTYHRPPWDEPEVPLRFDRLDEDEDILLLGKPSGLPVLPGAGFLQHTLWFQLQQTYPEIAPIHRLGRGTSGIMVWGKSPQGRSQLNQQLRRRQMLKVYRAWVGDWSHGDRLTIKQPIGKLPHPTLGSVYGATSNGRWAESQVEVLTRSPEGVLLEVRILTGRPHQIRIHLAAVGHPLVGDPLYSPGGELNLTLNPETQTYPVPGDCGYFLHSFRLGFHHPTSGDWRCWDCPPPDRLK</sequence>
<keyword evidence="6" id="KW-1185">Reference proteome</keyword>
<comment type="catalytic activity">
    <reaction evidence="1 3">
        <text>a uridine in RNA = a pseudouridine in RNA</text>
        <dbReference type="Rhea" id="RHEA:48348"/>
        <dbReference type="Rhea" id="RHEA-COMP:12068"/>
        <dbReference type="Rhea" id="RHEA-COMP:12069"/>
        <dbReference type="ChEBI" id="CHEBI:65314"/>
        <dbReference type="ChEBI" id="CHEBI:65315"/>
    </reaction>
</comment>
<dbReference type="RefSeq" id="WP_252662935.1">
    <property type="nucleotide sequence ID" value="NZ_CP098611.1"/>
</dbReference>
<evidence type="ECO:0000313" key="5">
    <source>
        <dbReference type="EMBL" id="USR90911.1"/>
    </source>
</evidence>
<evidence type="ECO:0000313" key="6">
    <source>
        <dbReference type="Proteomes" id="UP001056708"/>
    </source>
</evidence>
<gene>
    <name evidence="5" type="ORF">NEA10_19140</name>
</gene>
<keyword evidence="3" id="KW-0413">Isomerase</keyword>
<reference evidence="5" key="1">
    <citation type="submission" date="2022-06" db="EMBL/GenBank/DDBJ databases">
        <title>Genome sequence of Phormidium yuhuli AB48 isolated from an industrial photobioreactor environment.</title>
        <authorList>
            <person name="Qiu Y."/>
            <person name="Noonan A.J.C."/>
            <person name="Dofher K."/>
            <person name="Koch M."/>
            <person name="Kieft B."/>
            <person name="Lin X."/>
            <person name="Ziels R.M."/>
            <person name="Hallam S.J."/>
        </authorList>
    </citation>
    <scope>NUCLEOTIDE SEQUENCE</scope>
    <source>
        <strain evidence="5">AB48</strain>
    </source>
</reference>